<dbReference type="Pfam" id="PF07700">
    <property type="entry name" value="HNOB"/>
    <property type="match status" value="1"/>
</dbReference>
<evidence type="ECO:0000256" key="2">
    <source>
        <dbReference type="PROSITE-ProRule" id="PRU00284"/>
    </source>
</evidence>
<protein>
    <submittedName>
        <fullName evidence="6">Heme NO-binding domain-containing protein</fullName>
    </submittedName>
</protein>
<dbReference type="PANTHER" id="PTHR32089:SF112">
    <property type="entry name" value="LYSOZYME-LIKE PROTEIN-RELATED"/>
    <property type="match status" value="1"/>
</dbReference>
<keyword evidence="4" id="KW-0812">Transmembrane</keyword>
<dbReference type="Pfam" id="PF00015">
    <property type="entry name" value="MCPsignal"/>
    <property type="match status" value="1"/>
</dbReference>
<dbReference type="InterPro" id="IPR038158">
    <property type="entry name" value="H-NOX_domain_sf"/>
</dbReference>
<keyword evidence="7" id="KW-1185">Reference proteome</keyword>
<keyword evidence="3" id="KW-0175">Coiled coil</keyword>
<evidence type="ECO:0000259" key="5">
    <source>
        <dbReference type="PROSITE" id="PS50111"/>
    </source>
</evidence>
<accession>A0ABT4D6S9</accession>
<organism evidence="6 7">
    <name type="scientific">Clostridium brassicae</name>
    <dbReference type="NCBI Taxonomy" id="2999072"/>
    <lineage>
        <taxon>Bacteria</taxon>
        <taxon>Bacillati</taxon>
        <taxon>Bacillota</taxon>
        <taxon>Clostridia</taxon>
        <taxon>Eubacteriales</taxon>
        <taxon>Clostridiaceae</taxon>
        <taxon>Clostridium</taxon>
    </lineage>
</organism>
<evidence type="ECO:0000256" key="4">
    <source>
        <dbReference type="SAM" id="Phobius"/>
    </source>
</evidence>
<keyword evidence="4" id="KW-0472">Membrane</keyword>
<evidence type="ECO:0000256" key="3">
    <source>
        <dbReference type="SAM" id="Coils"/>
    </source>
</evidence>
<dbReference type="PANTHER" id="PTHR32089">
    <property type="entry name" value="METHYL-ACCEPTING CHEMOTAXIS PROTEIN MCPB"/>
    <property type="match status" value="1"/>
</dbReference>
<evidence type="ECO:0000313" key="7">
    <source>
        <dbReference type="Proteomes" id="UP001144612"/>
    </source>
</evidence>
<comment type="caution">
    <text evidence="6">The sequence shown here is derived from an EMBL/GenBank/DDBJ whole genome shotgun (WGS) entry which is preliminary data.</text>
</comment>
<dbReference type="PROSITE" id="PS50111">
    <property type="entry name" value="CHEMOTAXIS_TRANSDUC_2"/>
    <property type="match status" value="1"/>
</dbReference>
<dbReference type="RefSeq" id="WP_268060415.1">
    <property type="nucleotide sequence ID" value="NZ_JAPQFJ010000004.1"/>
</dbReference>
<dbReference type="Gene3D" id="1.10.287.950">
    <property type="entry name" value="Methyl-accepting chemotaxis protein"/>
    <property type="match status" value="1"/>
</dbReference>
<dbReference type="SUPFAM" id="SSF58104">
    <property type="entry name" value="Methyl-accepting chemotaxis protein (MCP) signaling domain"/>
    <property type="match status" value="1"/>
</dbReference>
<dbReference type="Proteomes" id="UP001144612">
    <property type="component" value="Unassembled WGS sequence"/>
</dbReference>
<feature type="coiled-coil region" evidence="3">
    <location>
        <begin position="339"/>
        <end position="387"/>
    </location>
</feature>
<dbReference type="InterPro" id="IPR024096">
    <property type="entry name" value="NO_sig/Golgi_transp_ligand-bd"/>
</dbReference>
<sequence length="599" mass="67539">MKGTVVATWIKTCRKLYNDDVVDRAMSSIGWKNSKIFSPIENIDDDDVKKVMSYISKDINISVGQLWRSIGKDNIQSFFNDFPSFFEHENLYSFFRSLYDIHLEMVKKFPGAKPPLISIEPISDRKAIFTYKSNREMFDYAFGLIDGSAEFFKEKLDIKEIERKSGFLKLEFNFEKDIYYKKVYNFNKLLSFGFVKSIPAKVGIFTIIISIISNIFLIGVKNIPAFLLATIIPPIASALAVSLLMKPKDLIKEEIKIINSNNYTEEKRIVTGDFFEDIFELLKDHRKVIRADFTNFKGVTDEMNTFVANINNISDSMKATSEDISGVVEQMADGAVSQAEMTQEAASALNNNVETLKNIVDSENNNKQELEKAVHKINNSYENVENSSKNIYQTLQKFQEVKNKGIELEEKAKNINNIVSIVSGISEQTNLLALNASIEAARAGEAGRGFTVVAEEVRELAEETQDAVKDINQNLAEFVSEIKLLVEKIGNQYNVLENETISLEKVRDISLDAANSIQEVSSTMIKTINDLDKESGYILKISDNIESLSAIAEENSASSEEVSASVSSYTSEIKNLIGNISNFKKTTEEFKNELSKYKI</sequence>
<name>A0ABT4D6S9_9CLOT</name>
<dbReference type="EMBL" id="JAPQFJ010000004">
    <property type="protein sequence ID" value="MCY6958001.1"/>
    <property type="molecule type" value="Genomic_DNA"/>
</dbReference>
<keyword evidence="1 2" id="KW-0807">Transducer</keyword>
<feature type="coiled-coil region" evidence="3">
    <location>
        <begin position="454"/>
        <end position="488"/>
    </location>
</feature>
<dbReference type="SUPFAM" id="SSF111126">
    <property type="entry name" value="Ligand-binding domain in the NO signalling and Golgi transport"/>
    <property type="match status" value="1"/>
</dbReference>
<feature type="domain" description="Methyl-accepting transducer" evidence="5">
    <location>
        <begin position="313"/>
        <end position="570"/>
    </location>
</feature>
<dbReference type="InterPro" id="IPR011644">
    <property type="entry name" value="Heme_NO-bd"/>
</dbReference>
<feature type="transmembrane region" description="Helical" evidence="4">
    <location>
        <begin position="198"/>
        <end position="219"/>
    </location>
</feature>
<proteinExistence type="predicted"/>
<keyword evidence="4" id="KW-1133">Transmembrane helix</keyword>
<evidence type="ECO:0000313" key="6">
    <source>
        <dbReference type="EMBL" id="MCY6958001.1"/>
    </source>
</evidence>
<evidence type="ECO:0000256" key="1">
    <source>
        <dbReference type="ARBA" id="ARBA00023224"/>
    </source>
</evidence>
<dbReference type="Gene3D" id="3.90.1520.10">
    <property type="entry name" value="H-NOX domain"/>
    <property type="match status" value="1"/>
</dbReference>
<dbReference type="InterPro" id="IPR004089">
    <property type="entry name" value="MCPsignal_dom"/>
</dbReference>
<dbReference type="SMART" id="SM00283">
    <property type="entry name" value="MA"/>
    <property type="match status" value="1"/>
</dbReference>
<reference evidence="6" key="1">
    <citation type="submission" date="2022-12" db="EMBL/GenBank/DDBJ databases">
        <title>Clostridium sp. nov., isolated from industrial wastewater.</title>
        <authorList>
            <person name="Jiayan W."/>
        </authorList>
    </citation>
    <scope>NUCLEOTIDE SEQUENCE</scope>
    <source>
        <strain evidence="6">ZC22-4</strain>
    </source>
</reference>
<feature type="transmembrane region" description="Helical" evidence="4">
    <location>
        <begin position="225"/>
        <end position="245"/>
    </location>
</feature>
<gene>
    <name evidence="6" type="ORF">OW729_05200</name>
</gene>